<sequence>MPTHTDMMKLIRELERDGFTATRTRKGHIKVQHPAISGCIIGPGTPSDHRGVKNMLALLKRKLRAANDC</sequence>
<organism evidence="1 2">
    <name type="scientific">Sphingomonas echinoides</name>
    <dbReference type="NCBI Taxonomy" id="59803"/>
    <lineage>
        <taxon>Bacteria</taxon>
        <taxon>Pseudomonadati</taxon>
        <taxon>Pseudomonadota</taxon>
        <taxon>Alphaproteobacteria</taxon>
        <taxon>Sphingomonadales</taxon>
        <taxon>Sphingomonadaceae</taxon>
        <taxon>Sphingomonas</taxon>
    </lineage>
</organism>
<gene>
    <name evidence="1" type="ORF">SIL82_05490</name>
</gene>
<proteinExistence type="predicted"/>
<dbReference type="Proteomes" id="UP001279660">
    <property type="component" value="Unassembled WGS sequence"/>
</dbReference>
<comment type="caution">
    <text evidence="1">The sequence shown here is derived from an EMBL/GenBank/DDBJ whole genome shotgun (WGS) entry which is preliminary data.</text>
</comment>
<accession>A0ABU4PKN2</accession>
<dbReference type="SUPFAM" id="SSF54786">
    <property type="entry name" value="YcfA/nrd intein domain"/>
    <property type="match status" value="1"/>
</dbReference>
<dbReference type="RefSeq" id="WP_154651294.1">
    <property type="nucleotide sequence ID" value="NZ_JAWXXV010000001.1"/>
</dbReference>
<evidence type="ECO:0008006" key="3">
    <source>
        <dbReference type="Google" id="ProtNLM"/>
    </source>
</evidence>
<evidence type="ECO:0000313" key="1">
    <source>
        <dbReference type="EMBL" id="MDX5983707.1"/>
    </source>
</evidence>
<dbReference type="EMBL" id="JAWXXV010000001">
    <property type="protein sequence ID" value="MDX5983707.1"/>
    <property type="molecule type" value="Genomic_DNA"/>
</dbReference>
<evidence type="ECO:0000313" key="2">
    <source>
        <dbReference type="Proteomes" id="UP001279660"/>
    </source>
</evidence>
<keyword evidence="2" id="KW-1185">Reference proteome</keyword>
<protein>
    <recommendedName>
        <fullName evidence="3">Type II toxin-antitoxin system HicA family toxin</fullName>
    </recommendedName>
</protein>
<reference evidence="1 2" key="1">
    <citation type="submission" date="2023-11" db="EMBL/GenBank/DDBJ databases">
        <title>MicrobeMod: A computational toolkit for identifying prokaryotic methylation and restriction-modification with nanopore sequencing.</title>
        <authorList>
            <person name="Crits-Christoph A."/>
            <person name="Kang S.C."/>
            <person name="Lee H."/>
            <person name="Ostrov N."/>
        </authorList>
    </citation>
    <scope>NUCLEOTIDE SEQUENCE [LARGE SCALE GENOMIC DNA]</scope>
    <source>
        <strain evidence="1 2">ATCC 14820</strain>
    </source>
</reference>
<name>A0ABU4PKN2_9SPHN</name>